<evidence type="ECO:0000256" key="2">
    <source>
        <dbReference type="SAM" id="Phobius"/>
    </source>
</evidence>
<feature type="transmembrane region" description="Helical" evidence="2">
    <location>
        <begin position="71"/>
        <end position="89"/>
    </location>
</feature>
<dbReference type="eggNOG" id="ENOG5031H5S">
    <property type="taxonomic scope" value="Bacteria"/>
</dbReference>
<feature type="compositionally biased region" description="Basic and acidic residues" evidence="1">
    <location>
        <begin position="120"/>
        <end position="138"/>
    </location>
</feature>
<dbReference type="Proteomes" id="UP000009888">
    <property type="component" value="Unassembled WGS sequence"/>
</dbReference>
<evidence type="ECO:0000256" key="1">
    <source>
        <dbReference type="SAM" id="MobiDB-lite"/>
    </source>
</evidence>
<keyword evidence="2" id="KW-0472">Membrane</keyword>
<evidence type="ECO:0000313" key="4">
    <source>
        <dbReference type="Proteomes" id="UP000009888"/>
    </source>
</evidence>
<evidence type="ECO:0000313" key="3">
    <source>
        <dbReference type="EMBL" id="EKU96061.1"/>
    </source>
</evidence>
<feature type="region of interest" description="Disordered" evidence="1">
    <location>
        <begin position="95"/>
        <end position="138"/>
    </location>
</feature>
<keyword evidence="2" id="KW-1133">Transmembrane helix</keyword>
<proteinExistence type="predicted"/>
<accession>K9EJK8</accession>
<organism evidence="3 4">
    <name type="scientific">Actinobaculum massiliense ACS-171-V-Col2</name>
    <dbReference type="NCBI Taxonomy" id="883066"/>
    <lineage>
        <taxon>Bacteria</taxon>
        <taxon>Bacillati</taxon>
        <taxon>Actinomycetota</taxon>
        <taxon>Actinomycetes</taxon>
        <taxon>Actinomycetales</taxon>
        <taxon>Actinomycetaceae</taxon>
        <taxon>Actinobaculum</taxon>
    </lineage>
</organism>
<dbReference type="HOGENOM" id="CLU_133135_1_1_11"/>
<reference evidence="3 4" key="1">
    <citation type="submission" date="2012-09" db="EMBL/GenBank/DDBJ databases">
        <title>The Genome Sequence of Actinobaculum massiliae ACS-171-V-COL2.</title>
        <authorList>
            <consortium name="The Broad Institute Genome Sequencing Platform"/>
            <person name="Earl A."/>
            <person name="Ward D."/>
            <person name="Feldgarden M."/>
            <person name="Gevers D."/>
            <person name="Saerens B."/>
            <person name="Vaneechoutte M."/>
            <person name="Walker B."/>
            <person name="Young S.K."/>
            <person name="Zeng Q."/>
            <person name="Gargeya S."/>
            <person name="Fitzgerald M."/>
            <person name="Haas B."/>
            <person name="Abouelleil A."/>
            <person name="Alvarado L."/>
            <person name="Arachchi H.M."/>
            <person name="Berlin A."/>
            <person name="Chapman S.B."/>
            <person name="Goldberg J."/>
            <person name="Griggs A."/>
            <person name="Gujja S."/>
            <person name="Hansen M."/>
            <person name="Howarth C."/>
            <person name="Imamovic A."/>
            <person name="Larimer J."/>
            <person name="McCowen C."/>
            <person name="Montmayeur A."/>
            <person name="Murphy C."/>
            <person name="Neiman D."/>
            <person name="Pearson M."/>
            <person name="Priest M."/>
            <person name="Roberts A."/>
            <person name="Saif S."/>
            <person name="Shea T."/>
            <person name="Sisk P."/>
            <person name="Sykes S."/>
            <person name="Wortman J."/>
            <person name="Nusbaum C."/>
            <person name="Birren B."/>
        </authorList>
    </citation>
    <scope>NUCLEOTIDE SEQUENCE [LARGE SCALE GENOMIC DNA]</scope>
    <source>
        <strain evidence="4">ACS-171-V-Col2</strain>
    </source>
</reference>
<keyword evidence="2" id="KW-0812">Transmembrane</keyword>
<name>K9EJK8_9ACTO</name>
<dbReference type="EMBL" id="AGWL01000001">
    <property type="protein sequence ID" value="EKU96061.1"/>
    <property type="molecule type" value="Genomic_DNA"/>
</dbReference>
<dbReference type="RefSeq" id="WP_007000367.1">
    <property type="nucleotide sequence ID" value="NZ_JH992955.1"/>
</dbReference>
<dbReference type="InterPro" id="IPR021401">
    <property type="entry name" value="DUF3040"/>
</dbReference>
<sequence length="138" mass="15061">MALSDYERKMLEELEAQLADEDPNFARNMKPAPVHETVTRQLSIRHLVLGLLALVGGVALLIGGVAANMLWMSAIGVVVMFGGVWYALAGVTTEKVSVSSGASPKKSQSDGKKKGFMARQAEEWEKRRRDFGNGRGRD</sequence>
<gene>
    <name evidence="3" type="ORF">HMPREF9233_00149</name>
</gene>
<dbReference type="AlphaFoldDB" id="K9EJK8"/>
<protein>
    <recommendedName>
        <fullName evidence="5">DUF3040 domain-containing protein</fullName>
    </recommendedName>
</protein>
<keyword evidence="4" id="KW-1185">Reference proteome</keyword>
<dbReference type="STRING" id="202789.GCA_001457435_00222"/>
<feature type="transmembrane region" description="Helical" evidence="2">
    <location>
        <begin position="47"/>
        <end position="65"/>
    </location>
</feature>
<comment type="caution">
    <text evidence="3">The sequence shown here is derived from an EMBL/GenBank/DDBJ whole genome shotgun (WGS) entry which is preliminary data.</text>
</comment>
<dbReference type="Pfam" id="PF11239">
    <property type="entry name" value="DUF3040"/>
    <property type="match status" value="1"/>
</dbReference>
<evidence type="ECO:0008006" key="5">
    <source>
        <dbReference type="Google" id="ProtNLM"/>
    </source>
</evidence>
<feature type="compositionally biased region" description="Polar residues" evidence="1">
    <location>
        <begin position="95"/>
        <end position="106"/>
    </location>
</feature>
<dbReference type="PATRIC" id="fig|883066.3.peg.151"/>